<evidence type="ECO:0000313" key="5">
    <source>
        <dbReference type="Proteomes" id="UP000199766"/>
    </source>
</evidence>
<evidence type="ECO:0000256" key="2">
    <source>
        <dbReference type="ARBA" id="ARBA00022679"/>
    </source>
</evidence>
<dbReference type="SUPFAM" id="SSF55315">
    <property type="entry name" value="L30e-like"/>
    <property type="match status" value="1"/>
</dbReference>
<sequence length="264" mass="27505">MTAPSVTHIQSRDNALLKDLRRLAQDSTAYRKQGRVWLEGDHLCRAALARGLRPAIAVFTESFWPVAPPAWVQGAGRVVVLADALFADISGLESPAQMGYVMDYAAAPAVLPDVSTVVLDRVQDAGNVGSILRSAAAFGFVQVLALKGTAALWAPKVLRAGMGAHFGLRLIEGLQPEALDALQMPLIVTSSHQGELIQQQALPWPCAWALGHEGQGVGDAVAARAALSVRIAQPGGEESLNVAAAAAICLHASAVAAFAPASAI</sequence>
<keyword evidence="2 4" id="KW-0808">Transferase</keyword>
<dbReference type="InterPro" id="IPR001537">
    <property type="entry name" value="SpoU_MeTrfase"/>
</dbReference>
<name>A0A1H9FN91_9BURK</name>
<protein>
    <submittedName>
        <fullName evidence="4">RNA methyltransferase, TrmH family</fullName>
    </submittedName>
</protein>
<dbReference type="GO" id="GO:0003723">
    <property type="term" value="F:RNA binding"/>
    <property type="evidence" value="ECO:0007669"/>
    <property type="project" value="InterPro"/>
</dbReference>
<evidence type="ECO:0000256" key="1">
    <source>
        <dbReference type="ARBA" id="ARBA00022603"/>
    </source>
</evidence>
<dbReference type="Pfam" id="PF00588">
    <property type="entry name" value="SpoU_methylase"/>
    <property type="match status" value="1"/>
</dbReference>
<dbReference type="GO" id="GO:0006396">
    <property type="term" value="P:RNA processing"/>
    <property type="evidence" value="ECO:0007669"/>
    <property type="project" value="InterPro"/>
</dbReference>
<accession>A0A1H9FN91</accession>
<dbReference type="InterPro" id="IPR029028">
    <property type="entry name" value="Alpha/beta_knot_MTases"/>
</dbReference>
<dbReference type="Gene3D" id="3.30.1330.30">
    <property type="match status" value="1"/>
</dbReference>
<dbReference type="InterPro" id="IPR051259">
    <property type="entry name" value="rRNA_Methyltransferase"/>
</dbReference>
<dbReference type="PANTHER" id="PTHR43191:SF2">
    <property type="entry name" value="RRNA METHYLTRANSFERASE 3, MITOCHONDRIAL"/>
    <property type="match status" value="1"/>
</dbReference>
<dbReference type="InterPro" id="IPR029064">
    <property type="entry name" value="Ribosomal_eL30-like_sf"/>
</dbReference>
<feature type="domain" description="tRNA/rRNA methyltransferase SpoU type" evidence="3">
    <location>
        <begin position="116"/>
        <end position="251"/>
    </location>
</feature>
<organism evidence="4 5">
    <name type="scientific">Giesbergeria anulus</name>
    <dbReference type="NCBI Taxonomy" id="180197"/>
    <lineage>
        <taxon>Bacteria</taxon>
        <taxon>Pseudomonadati</taxon>
        <taxon>Pseudomonadota</taxon>
        <taxon>Betaproteobacteria</taxon>
        <taxon>Burkholderiales</taxon>
        <taxon>Comamonadaceae</taxon>
        <taxon>Giesbergeria</taxon>
    </lineage>
</organism>
<reference evidence="4 5" key="1">
    <citation type="submission" date="2016-10" db="EMBL/GenBank/DDBJ databases">
        <authorList>
            <person name="de Groot N.N."/>
        </authorList>
    </citation>
    <scope>NUCLEOTIDE SEQUENCE [LARGE SCALE GENOMIC DNA]</scope>
    <source>
        <strain evidence="4 5">ATCC 35958</strain>
    </source>
</reference>
<gene>
    <name evidence="4" type="ORF">SAMN02982919_00587</name>
</gene>
<keyword evidence="5" id="KW-1185">Reference proteome</keyword>
<dbReference type="AlphaFoldDB" id="A0A1H9FN91"/>
<proteinExistence type="predicted"/>
<dbReference type="Proteomes" id="UP000199766">
    <property type="component" value="Unassembled WGS sequence"/>
</dbReference>
<dbReference type="EMBL" id="FOGD01000001">
    <property type="protein sequence ID" value="SEQ38933.1"/>
    <property type="molecule type" value="Genomic_DNA"/>
</dbReference>
<evidence type="ECO:0000259" key="3">
    <source>
        <dbReference type="Pfam" id="PF00588"/>
    </source>
</evidence>
<keyword evidence="1 4" id="KW-0489">Methyltransferase</keyword>
<dbReference type="GO" id="GO:0008173">
    <property type="term" value="F:RNA methyltransferase activity"/>
    <property type="evidence" value="ECO:0007669"/>
    <property type="project" value="InterPro"/>
</dbReference>
<dbReference type="CDD" id="cd18095">
    <property type="entry name" value="SpoU-like_rRNA-MTase"/>
    <property type="match status" value="1"/>
</dbReference>
<dbReference type="STRING" id="180197.SAMN02982919_00587"/>
<dbReference type="Gene3D" id="3.40.1280.10">
    <property type="match status" value="1"/>
</dbReference>
<dbReference type="OrthoDB" id="9794400at2"/>
<dbReference type="PANTHER" id="PTHR43191">
    <property type="entry name" value="RRNA METHYLTRANSFERASE 3"/>
    <property type="match status" value="1"/>
</dbReference>
<evidence type="ECO:0000313" key="4">
    <source>
        <dbReference type="EMBL" id="SEQ38933.1"/>
    </source>
</evidence>
<dbReference type="SUPFAM" id="SSF75217">
    <property type="entry name" value="alpha/beta knot"/>
    <property type="match status" value="1"/>
</dbReference>
<dbReference type="RefSeq" id="WP_091452431.1">
    <property type="nucleotide sequence ID" value="NZ_FOGD01000001.1"/>
</dbReference>
<dbReference type="InterPro" id="IPR029026">
    <property type="entry name" value="tRNA_m1G_MTases_N"/>
</dbReference>
<dbReference type="GO" id="GO:0032259">
    <property type="term" value="P:methylation"/>
    <property type="evidence" value="ECO:0007669"/>
    <property type="project" value="UniProtKB-KW"/>
</dbReference>